<evidence type="ECO:0000313" key="2">
    <source>
        <dbReference type="EMBL" id="SIR88671.1"/>
    </source>
</evidence>
<protein>
    <recommendedName>
        <fullName evidence="4">GIY-YIG domain-containing protein</fullName>
    </recommendedName>
</protein>
<name>A0A1N7EKR0_9EURY</name>
<proteinExistence type="predicted"/>
<gene>
    <name evidence="2" type="ORF">SAMN05421858_4345</name>
</gene>
<evidence type="ECO:0000313" key="3">
    <source>
        <dbReference type="Proteomes" id="UP000186914"/>
    </source>
</evidence>
<feature type="region of interest" description="Disordered" evidence="1">
    <location>
        <begin position="139"/>
        <end position="161"/>
    </location>
</feature>
<sequence length="392" mass="43887">MLYLLDKPAEDATAIAPVYIGESNNISTRIGNHSRKIRAALPTSTWEDDGDWGSFSKYDHIALIQEHTEQPLYVWIIDVDELNAGPYGYPTYRQELEAKLVGLVYAQSQYERMSANREFVPNRILYEIGQVGPDWVAVDSESVGDSQPSNEQRPPQAADSKADRWYQWVGGTIIADIQEDVSPDPIPIFAEDGLEVQLTEDGSLKRSAAIDEQIRRAGLHCVDSGGVREDGCEGLLYMMYQLDAPVEDVDPVDVIPRYIGKAEAYGKQRELSSNFVEISKNRNATRSFARWGDGNYWHSGELSMALRGEDERKAHWADALFEPGSRTLKEQTYLWVYAWSQDNDGPYGVPATLAEVEPLLIGLAYDVYPETLLNKSGTPDDAPVKTRGVEDE</sequence>
<dbReference type="AlphaFoldDB" id="A0A1N7EKR0"/>
<evidence type="ECO:0000256" key="1">
    <source>
        <dbReference type="SAM" id="MobiDB-lite"/>
    </source>
</evidence>
<dbReference type="RefSeq" id="WP_217694380.1">
    <property type="nucleotide sequence ID" value="NZ_FTNO01000006.1"/>
</dbReference>
<keyword evidence="3" id="KW-1185">Reference proteome</keyword>
<accession>A0A1N7EKR0</accession>
<dbReference type="OrthoDB" id="169621at2157"/>
<dbReference type="Proteomes" id="UP000186914">
    <property type="component" value="Unassembled WGS sequence"/>
</dbReference>
<reference evidence="3" key="1">
    <citation type="submission" date="2017-01" db="EMBL/GenBank/DDBJ databases">
        <authorList>
            <person name="Varghese N."/>
            <person name="Submissions S."/>
        </authorList>
    </citation>
    <scope>NUCLEOTIDE SEQUENCE [LARGE SCALE GENOMIC DNA]</scope>
    <source>
        <strain evidence="3">CGMCC 1.7737</strain>
    </source>
</reference>
<feature type="compositionally biased region" description="Polar residues" evidence="1">
    <location>
        <begin position="143"/>
        <end position="153"/>
    </location>
</feature>
<dbReference type="EMBL" id="FTNO01000006">
    <property type="protein sequence ID" value="SIR88671.1"/>
    <property type="molecule type" value="Genomic_DNA"/>
</dbReference>
<evidence type="ECO:0008006" key="4">
    <source>
        <dbReference type="Google" id="ProtNLM"/>
    </source>
</evidence>
<organism evidence="2 3">
    <name type="scientific">Haladaptatus litoreus</name>
    <dbReference type="NCBI Taxonomy" id="553468"/>
    <lineage>
        <taxon>Archaea</taxon>
        <taxon>Methanobacteriati</taxon>
        <taxon>Methanobacteriota</taxon>
        <taxon>Stenosarchaea group</taxon>
        <taxon>Halobacteria</taxon>
        <taxon>Halobacteriales</taxon>
        <taxon>Haladaptataceae</taxon>
        <taxon>Haladaptatus</taxon>
    </lineage>
</organism>